<protein>
    <submittedName>
        <fullName evidence="2">Helix-turn-helix domain-containing protein</fullName>
    </submittedName>
</protein>
<dbReference type="Pfam" id="PF13556">
    <property type="entry name" value="HTH_30"/>
    <property type="match status" value="1"/>
</dbReference>
<name>A0A9D9E070_9FIRM</name>
<evidence type="ECO:0000259" key="1">
    <source>
        <dbReference type="Pfam" id="PF13556"/>
    </source>
</evidence>
<feature type="non-terminal residue" evidence="2">
    <location>
        <position position="1"/>
    </location>
</feature>
<dbReference type="InterPro" id="IPR042070">
    <property type="entry name" value="PucR_C-HTH_sf"/>
</dbReference>
<dbReference type="AlphaFoldDB" id="A0A9D9E070"/>
<dbReference type="Gene3D" id="1.10.10.2840">
    <property type="entry name" value="PucR C-terminal helix-turn-helix domain"/>
    <property type="match status" value="1"/>
</dbReference>
<proteinExistence type="predicted"/>
<dbReference type="InterPro" id="IPR025736">
    <property type="entry name" value="PucR_C-HTH_dom"/>
</dbReference>
<reference evidence="2" key="1">
    <citation type="submission" date="2020-10" db="EMBL/GenBank/DDBJ databases">
        <authorList>
            <person name="Gilroy R."/>
        </authorList>
    </citation>
    <scope>NUCLEOTIDE SEQUENCE</scope>
    <source>
        <strain evidence="2">F6-4510</strain>
    </source>
</reference>
<comment type="caution">
    <text evidence="2">The sequence shown here is derived from an EMBL/GenBank/DDBJ whole genome shotgun (WGS) entry which is preliminary data.</text>
</comment>
<evidence type="ECO:0000313" key="3">
    <source>
        <dbReference type="Proteomes" id="UP000823611"/>
    </source>
</evidence>
<sequence>LVGSEMCIRDRLYIHRNTLVYRLDKLQKMTGLDLRNFDDAIIFKITLMVSKYMIYMDKMSY</sequence>
<organism evidence="2 3">
    <name type="scientific">Candidatus Fimicola merdigallinarum</name>
    <dbReference type="NCBI Taxonomy" id="2840819"/>
    <lineage>
        <taxon>Bacteria</taxon>
        <taxon>Bacillati</taxon>
        <taxon>Bacillota</taxon>
        <taxon>Clostridia</taxon>
        <taxon>Lachnospirales</taxon>
        <taxon>Lachnospiraceae</taxon>
        <taxon>Lachnospiraceae incertae sedis</taxon>
        <taxon>Candidatus Fimicola</taxon>
    </lineage>
</organism>
<gene>
    <name evidence="2" type="ORF">IAC55_04645</name>
</gene>
<feature type="domain" description="PucR C-terminal helix-turn-helix" evidence="1">
    <location>
        <begin position="11"/>
        <end position="47"/>
    </location>
</feature>
<accession>A0A9D9E070</accession>
<reference evidence="2" key="2">
    <citation type="journal article" date="2021" name="PeerJ">
        <title>Extensive microbial diversity within the chicken gut microbiome revealed by metagenomics and culture.</title>
        <authorList>
            <person name="Gilroy R."/>
            <person name="Ravi A."/>
            <person name="Getino M."/>
            <person name="Pursley I."/>
            <person name="Horton D.L."/>
            <person name="Alikhan N.F."/>
            <person name="Baker D."/>
            <person name="Gharbi K."/>
            <person name="Hall N."/>
            <person name="Watson M."/>
            <person name="Adriaenssens E.M."/>
            <person name="Foster-Nyarko E."/>
            <person name="Jarju S."/>
            <person name="Secka A."/>
            <person name="Antonio M."/>
            <person name="Oren A."/>
            <person name="Chaudhuri R.R."/>
            <person name="La Ragione R."/>
            <person name="Hildebrand F."/>
            <person name="Pallen M.J."/>
        </authorList>
    </citation>
    <scope>NUCLEOTIDE SEQUENCE</scope>
    <source>
        <strain evidence="2">F6-4510</strain>
    </source>
</reference>
<evidence type="ECO:0000313" key="2">
    <source>
        <dbReference type="EMBL" id="MBO8434594.1"/>
    </source>
</evidence>
<dbReference type="Proteomes" id="UP000823611">
    <property type="component" value="Unassembled WGS sequence"/>
</dbReference>
<dbReference type="EMBL" id="JADIMX010000087">
    <property type="protein sequence ID" value="MBO8434594.1"/>
    <property type="molecule type" value="Genomic_DNA"/>
</dbReference>